<organism evidence="2 3">
    <name type="scientific">Henosepilachna vigintioctopunctata</name>
    <dbReference type="NCBI Taxonomy" id="420089"/>
    <lineage>
        <taxon>Eukaryota</taxon>
        <taxon>Metazoa</taxon>
        <taxon>Ecdysozoa</taxon>
        <taxon>Arthropoda</taxon>
        <taxon>Hexapoda</taxon>
        <taxon>Insecta</taxon>
        <taxon>Pterygota</taxon>
        <taxon>Neoptera</taxon>
        <taxon>Endopterygota</taxon>
        <taxon>Coleoptera</taxon>
        <taxon>Polyphaga</taxon>
        <taxon>Cucujiformia</taxon>
        <taxon>Coccinelloidea</taxon>
        <taxon>Coccinellidae</taxon>
        <taxon>Epilachninae</taxon>
        <taxon>Epilachnini</taxon>
        <taxon>Henosepilachna</taxon>
    </lineage>
</organism>
<sequence>MSNVFEDYKVKIESISSEMKVVQRENDMLKTETETLEAILNDMRQKEKNSNIIVSQVPREDNKNINQVVQKIMGSLNINIDQDEILELYRIGSRKDAPILVKLKKEGKNRNI</sequence>
<proteinExistence type="predicted"/>
<keyword evidence="1" id="KW-0175">Coiled coil</keyword>
<gene>
    <name evidence="2" type="ORF">WA026_020966</name>
</gene>
<protein>
    <submittedName>
        <fullName evidence="2">Uncharacterized protein</fullName>
    </submittedName>
</protein>
<dbReference type="EMBL" id="JARQZJ010000136">
    <property type="protein sequence ID" value="KAK9892584.1"/>
    <property type="molecule type" value="Genomic_DNA"/>
</dbReference>
<comment type="caution">
    <text evidence="2">The sequence shown here is derived from an EMBL/GenBank/DDBJ whole genome shotgun (WGS) entry which is preliminary data.</text>
</comment>
<accession>A0AAW1VG83</accession>
<dbReference type="AlphaFoldDB" id="A0AAW1VG83"/>
<evidence type="ECO:0000256" key="1">
    <source>
        <dbReference type="SAM" id="Coils"/>
    </source>
</evidence>
<feature type="coiled-coil region" evidence="1">
    <location>
        <begin position="5"/>
        <end position="49"/>
    </location>
</feature>
<evidence type="ECO:0000313" key="2">
    <source>
        <dbReference type="EMBL" id="KAK9892584.1"/>
    </source>
</evidence>
<dbReference type="Proteomes" id="UP001431783">
    <property type="component" value="Unassembled WGS sequence"/>
</dbReference>
<keyword evidence="3" id="KW-1185">Reference proteome</keyword>
<reference evidence="2 3" key="1">
    <citation type="submission" date="2023-03" db="EMBL/GenBank/DDBJ databases">
        <title>Genome insight into feeding habits of ladybird beetles.</title>
        <authorList>
            <person name="Li H.-S."/>
            <person name="Huang Y.-H."/>
            <person name="Pang H."/>
        </authorList>
    </citation>
    <scope>NUCLEOTIDE SEQUENCE [LARGE SCALE GENOMIC DNA]</scope>
    <source>
        <strain evidence="2">SYSU_2023b</strain>
        <tissue evidence="2">Whole body</tissue>
    </source>
</reference>
<evidence type="ECO:0000313" key="3">
    <source>
        <dbReference type="Proteomes" id="UP001431783"/>
    </source>
</evidence>
<name>A0AAW1VG83_9CUCU</name>